<dbReference type="NCBIfam" id="NF047352">
    <property type="entry name" value="P_loop_sacsin"/>
    <property type="match status" value="1"/>
</dbReference>
<dbReference type="KEGG" id="ache:ACHE_70227A"/>
<dbReference type="AlphaFoldDB" id="A0A7R7ZS64"/>
<dbReference type="Gene3D" id="3.30.565.10">
    <property type="entry name" value="Histidine kinase-like ATPase, C-terminal domain"/>
    <property type="match status" value="1"/>
</dbReference>
<dbReference type="PANTHER" id="PTHR32387">
    <property type="entry name" value="WU:FJ29H11"/>
    <property type="match status" value="1"/>
</dbReference>
<dbReference type="RefSeq" id="XP_043139906.1">
    <property type="nucleotide sequence ID" value="XM_043282537.1"/>
</dbReference>
<evidence type="ECO:0000313" key="1">
    <source>
        <dbReference type="EMBL" id="BCR91384.1"/>
    </source>
</evidence>
<dbReference type="EMBL" id="AP024422">
    <property type="protein sequence ID" value="BCR91384.1"/>
    <property type="molecule type" value="Genomic_DNA"/>
</dbReference>
<dbReference type="InterPro" id="IPR052957">
    <property type="entry name" value="Auxin_embryo_med"/>
</dbReference>
<dbReference type="SUPFAM" id="SSF55874">
    <property type="entry name" value="ATPase domain of HSP90 chaperone/DNA topoisomerase II/histidine kinase"/>
    <property type="match status" value="1"/>
</dbReference>
<reference evidence="1" key="2">
    <citation type="submission" date="2021-02" db="EMBL/GenBank/DDBJ databases">
        <title>Aspergillus chevalieri M1 genome sequence.</title>
        <authorList>
            <person name="Kadooka C."/>
            <person name="Mori K."/>
            <person name="Futagami T."/>
        </authorList>
    </citation>
    <scope>NUCLEOTIDE SEQUENCE</scope>
    <source>
        <strain evidence="1">M1</strain>
    </source>
</reference>
<proteinExistence type="predicted"/>
<dbReference type="InterPro" id="IPR036890">
    <property type="entry name" value="HATPase_C_sf"/>
</dbReference>
<gene>
    <name evidence="1" type="ORF">ACHE_70227A</name>
</gene>
<dbReference type="PANTHER" id="PTHR32387:SF0">
    <property type="entry name" value="PROTEIN NO VEIN"/>
    <property type="match status" value="1"/>
</dbReference>
<dbReference type="Proteomes" id="UP000637239">
    <property type="component" value="Chromosome 7"/>
</dbReference>
<sequence length="206" mass="23627">MEQAREIVNNIRRRNGGITEEQRAELGTDLTEVYQNLQSLAGRSIRHVAEDLYDSDTRFIFELIQNAEDNRYESALSRNESPYIHFTLHDDRLVIDSNEDGFNEEDVRAICSIHNSSKPLTGGYIGHKGIGFKSVFKVAQRVQIQSGPFCFSFQHCRNESGLGMITPSNQEHEALPDEKISTHEPQSSLKYQTHSSYFFRNSKRLQ</sequence>
<evidence type="ECO:0000313" key="2">
    <source>
        <dbReference type="Proteomes" id="UP000637239"/>
    </source>
</evidence>
<keyword evidence="2" id="KW-1185">Reference proteome</keyword>
<protein>
    <submittedName>
        <fullName evidence="1">Uncharacterized protein</fullName>
    </submittedName>
</protein>
<reference evidence="1" key="1">
    <citation type="submission" date="2021-01" db="EMBL/GenBank/DDBJ databases">
        <authorList>
            <consortium name="Aspergillus chevalieri M1 genome sequencing consortium"/>
            <person name="Kazuki M."/>
            <person name="Futagami T."/>
        </authorList>
    </citation>
    <scope>NUCLEOTIDE SEQUENCE</scope>
    <source>
        <strain evidence="1">M1</strain>
    </source>
</reference>
<name>A0A7R7ZS64_ASPCH</name>
<dbReference type="GeneID" id="66985742"/>
<organism evidence="1 2">
    <name type="scientific">Aspergillus chevalieri</name>
    <name type="common">Eurotium chevalieri</name>
    <dbReference type="NCBI Taxonomy" id="182096"/>
    <lineage>
        <taxon>Eukaryota</taxon>
        <taxon>Fungi</taxon>
        <taxon>Dikarya</taxon>
        <taxon>Ascomycota</taxon>
        <taxon>Pezizomycotina</taxon>
        <taxon>Eurotiomycetes</taxon>
        <taxon>Eurotiomycetidae</taxon>
        <taxon>Eurotiales</taxon>
        <taxon>Aspergillaceae</taxon>
        <taxon>Aspergillus</taxon>
        <taxon>Aspergillus subgen. Aspergillus</taxon>
    </lineage>
</organism>
<accession>A0A7R7ZS64</accession>